<dbReference type="InterPro" id="IPR011701">
    <property type="entry name" value="MFS"/>
</dbReference>
<feature type="transmembrane region" description="Helical" evidence="8">
    <location>
        <begin position="480"/>
        <end position="502"/>
    </location>
</feature>
<organism evidence="9 10">
    <name type="scientific">Phomopsis amygdali</name>
    <name type="common">Fusicoccum amygdali</name>
    <dbReference type="NCBI Taxonomy" id="1214568"/>
    <lineage>
        <taxon>Eukaryota</taxon>
        <taxon>Fungi</taxon>
        <taxon>Dikarya</taxon>
        <taxon>Ascomycota</taxon>
        <taxon>Pezizomycotina</taxon>
        <taxon>Sordariomycetes</taxon>
        <taxon>Sordariomycetidae</taxon>
        <taxon>Diaporthales</taxon>
        <taxon>Diaporthaceae</taxon>
        <taxon>Diaporthe</taxon>
    </lineage>
</organism>
<keyword evidence="4 8" id="KW-0812">Transmembrane</keyword>
<evidence type="ECO:0000256" key="2">
    <source>
        <dbReference type="ARBA" id="ARBA00008335"/>
    </source>
</evidence>
<feature type="transmembrane region" description="Helical" evidence="8">
    <location>
        <begin position="441"/>
        <end position="468"/>
    </location>
</feature>
<comment type="subcellular location">
    <subcellularLocation>
        <location evidence="1">Membrane</location>
        <topology evidence="1">Multi-pass membrane protein</topology>
    </subcellularLocation>
</comment>
<feature type="transmembrane region" description="Helical" evidence="8">
    <location>
        <begin position="310"/>
        <end position="329"/>
    </location>
</feature>
<dbReference type="PANTHER" id="PTHR23501:SF107">
    <property type="entry name" value="TRANSPORTER, PUTATIVE (AFU_ORTHOLOGUE AFUA_7G04730)-RELATED"/>
    <property type="match status" value="1"/>
</dbReference>
<reference evidence="9" key="1">
    <citation type="submission" date="2023-06" db="EMBL/GenBank/DDBJ databases">
        <authorList>
            <person name="Noh H."/>
        </authorList>
    </citation>
    <scope>NUCLEOTIDE SEQUENCE</scope>
    <source>
        <strain evidence="9">DUCC20226</strain>
    </source>
</reference>
<dbReference type="PANTHER" id="PTHR23501">
    <property type="entry name" value="MAJOR FACILITATOR SUPERFAMILY"/>
    <property type="match status" value="1"/>
</dbReference>
<keyword evidence="10" id="KW-1185">Reference proteome</keyword>
<evidence type="ECO:0000256" key="7">
    <source>
        <dbReference type="SAM" id="MobiDB-lite"/>
    </source>
</evidence>
<name>A0AAD9W5Z4_PHOAM</name>
<feature type="transmembrane region" description="Helical" evidence="8">
    <location>
        <begin position="556"/>
        <end position="574"/>
    </location>
</feature>
<evidence type="ECO:0000256" key="6">
    <source>
        <dbReference type="ARBA" id="ARBA00023136"/>
    </source>
</evidence>
<evidence type="ECO:0000256" key="3">
    <source>
        <dbReference type="ARBA" id="ARBA00022448"/>
    </source>
</evidence>
<dbReference type="AlphaFoldDB" id="A0AAD9W5Z4"/>
<evidence type="ECO:0000256" key="1">
    <source>
        <dbReference type="ARBA" id="ARBA00004141"/>
    </source>
</evidence>
<evidence type="ECO:0000256" key="4">
    <source>
        <dbReference type="ARBA" id="ARBA00022692"/>
    </source>
</evidence>
<feature type="transmembrane region" description="Helical" evidence="8">
    <location>
        <begin position="415"/>
        <end position="435"/>
    </location>
</feature>
<dbReference type="GO" id="GO:0022857">
    <property type="term" value="F:transmembrane transporter activity"/>
    <property type="evidence" value="ECO:0007669"/>
    <property type="project" value="InterPro"/>
</dbReference>
<dbReference type="FunFam" id="1.20.1250.20:FF:000284">
    <property type="entry name" value="Siderophore iron transporter mirB"/>
    <property type="match status" value="1"/>
</dbReference>
<keyword evidence="6 8" id="KW-0472">Membrane</keyword>
<proteinExistence type="inferred from homology"/>
<evidence type="ECO:0000313" key="10">
    <source>
        <dbReference type="Proteomes" id="UP001265746"/>
    </source>
</evidence>
<dbReference type="GO" id="GO:0005886">
    <property type="term" value="C:plasma membrane"/>
    <property type="evidence" value="ECO:0007669"/>
    <property type="project" value="TreeGrafter"/>
</dbReference>
<feature type="transmembrane region" description="Helical" evidence="8">
    <location>
        <begin position="273"/>
        <end position="298"/>
    </location>
</feature>
<comment type="similarity">
    <text evidence="2">Belongs to the major facilitator superfamily.</text>
</comment>
<feature type="transmembrane region" description="Helical" evidence="8">
    <location>
        <begin position="194"/>
        <end position="213"/>
    </location>
</feature>
<feature type="region of interest" description="Disordered" evidence="7">
    <location>
        <begin position="1"/>
        <end position="53"/>
    </location>
</feature>
<feature type="transmembrane region" description="Helical" evidence="8">
    <location>
        <begin position="106"/>
        <end position="125"/>
    </location>
</feature>
<evidence type="ECO:0008006" key="11">
    <source>
        <dbReference type="Google" id="ProtNLM"/>
    </source>
</evidence>
<dbReference type="Pfam" id="PF07690">
    <property type="entry name" value="MFS_1"/>
    <property type="match status" value="1"/>
</dbReference>
<evidence type="ECO:0000256" key="8">
    <source>
        <dbReference type="SAM" id="Phobius"/>
    </source>
</evidence>
<keyword evidence="5 8" id="KW-1133">Transmembrane helix</keyword>
<feature type="transmembrane region" description="Helical" evidence="8">
    <location>
        <begin position="137"/>
        <end position="154"/>
    </location>
</feature>
<gene>
    <name evidence="9" type="ORF">N8I77_004414</name>
</gene>
<dbReference type="EMBL" id="JAUJFL010000002">
    <property type="protein sequence ID" value="KAK2611032.1"/>
    <property type="molecule type" value="Genomic_DNA"/>
</dbReference>
<sequence>MLDDNMEAQKVPEHVAQTRAEPEHDVEKVAPVDDDHDPSKDKPGSDGEGKQAGVRKIEATATVWSRKMLWVIFAMIYLVSFVDMLLQSVQSELVPYVTSAFRSHGLLATTSVVSTIVGGVSKLTIAKIIDIWGRAQGFAIMLLLIIIGMIMKATCQNVETYAAAQTIFWVGHIGFMYTLDIIIADMTSLKNRMIMVGINTTPTIATTFAGPKIAELFYNNVNFRWAFGSFAIILAGFSIPMFVIFVLEERKAKKMGILVKEDSGRTFWQSFQFYFWEFDVVGMLLTMAGFALILLPFSLAKSFPKGWADAGPICMIIFGVVSLVLFAVWEKCFARVSYLPFVFLKDRTILGASMTYGVMFISIYCWDTYYSSYLQVVHDLSIANSGYILNSYSLMSSFLSPFVGVAIAKFGRFKHIAVFSGLPLIALGTGLLTHFRVPGAYVGYLAMCQIFNGAAGGILAMTSHIAVFSAVSHQEIAVVYAIYGLFGSIGAAIGFAIAGAIWTNVLPQKLEQFLPDDSKNLSSAIYGSLPTQLSYPMGSPIRDAIIEAYSDVQRKMVIAGGCFIPLLAVVVFIWRDINVKKIEQERGRQTKGNVW</sequence>
<feature type="transmembrane region" description="Helical" evidence="8">
    <location>
        <begin position="389"/>
        <end position="408"/>
    </location>
</feature>
<dbReference type="SUPFAM" id="SSF103473">
    <property type="entry name" value="MFS general substrate transporter"/>
    <property type="match status" value="1"/>
</dbReference>
<feature type="transmembrane region" description="Helical" evidence="8">
    <location>
        <begin position="349"/>
        <end position="369"/>
    </location>
</feature>
<feature type="transmembrane region" description="Helical" evidence="8">
    <location>
        <begin position="68"/>
        <end position="86"/>
    </location>
</feature>
<feature type="transmembrane region" description="Helical" evidence="8">
    <location>
        <begin position="160"/>
        <end position="182"/>
    </location>
</feature>
<accession>A0AAD9W5Z4</accession>
<keyword evidence="3" id="KW-0813">Transport</keyword>
<feature type="transmembrane region" description="Helical" evidence="8">
    <location>
        <begin position="225"/>
        <end position="247"/>
    </location>
</feature>
<evidence type="ECO:0000256" key="5">
    <source>
        <dbReference type="ARBA" id="ARBA00022989"/>
    </source>
</evidence>
<dbReference type="Proteomes" id="UP001265746">
    <property type="component" value="Unassembled WGS sequence"/>
</dbReference>
<feature type="compositionally biased region" description="Basic and acidic residues" evidence="7">
    <location>
        <begin position="20"/>
        <end position="49"/>
    </location>
</feature>
<evidence type="ECO:0000313" key="9">
    <source>
        <dbReference type="EMBL" id="KAK2611032.1"/>
    </source>
</evidence>
<dbReference type="InterPro" id="IPR036259">
    <property type="entry name" value="MFS_trans_sf"/>
</dbReference>
<dbReference type="Gene3D" id="1.20.1250.20">
    <property type="entry name" value="MFS general substrate transporter like domains"/>
    <property type="match status" value="2"/>
</dbReference>
<protein>
    <recommendedName>
        <fullName evidence="11">Siderophore iron transporter mirB</fullName>
    </recommendedName>
</protein>
<comment type="caution">
    <text evidence="9">The sequence shown here is derived from an EMBL/GenBank/DDBJ whole genome shotgun (WGS) entry which is preliminary data.</text>
</comment>